<gene>
    <name evidence="2" type="ORF">D0Y50_15120</name>
</gene>
<dbReference type="GO" id="GO:0006313">
    <property type="term" value="P:DNA transposition"/>
    <property type="evidence" value="ECO:0007669"/>
    <property type="project" value="InterPro"/>
</dbReference>
<feature type="domain" description="Transposase IS200-like" evidence="1">
    <location>
        <begin position="28"/>
        <end position="203"/>
    </location>
</feature>
<evidence type="ECO:0000259" key="1">
    <source>
        <dbReference type="SMART" id="SM01321"/>
    </source>
</evidence>
<dbReference type="SUPFAM" id="SSF143422">
    <property type="entry name" value="Transposase IS200-like"/>
    <property type="match status" value="1"/>
</dbReference>
<dbReference type="InterPro" id="IPR002686">
    <property type="entry name" value="Transposase_17"/>
</dbReference>
<dbReference type="InterPro" id="IPR036515">
    <property type="entry name" value="Transposase_17_sf"/>
</dbReference>
<dbReference type="GO" id="GO:0004803">
    <property type="term" value="F:transposase activity"/>
    <property type="evidence" value="ECO:0007669"/>
    <property type="project" value="InterPro"/>
</dbReference>
<dbReference type="PANTHER" id="PTHR34322:SF2">
    <property type="entry name" value="TRANSPOSASE IS200-LIKE DOMAIN-CONTAINING PROTEIN"/>
    <property type="match status" value="1"/>
</dbReference>
<reference evidence="2 3" key="1">
    <citation type="submission" date="2018-08" db="EMBL/GenBank/DDBJ databases">
        <title>Salinimonas sediminis sp. nov., a piezophilic bacterium isolated from a deep-sea sediment sample from the New Britain Trench.</title>
        <authorList>
            <person name="Cao J."/>
        </authorList>
    </citation>
    <scope>NUCLEOTIDE SEQUENCE [LARGE SCALE GENOMIC DNA]</scope>
    <source>
        <strain evidence="2 3">N102</strain>
    </source>
</reference>
<dbReference type="PANTHER" id="PTHR34322">
    <property type="entry name" value="TRANSPOSASE, Y1_TNP DOMAIN-CONTAINING"/>
    <property type="match status" value="1"/>
</dbReference>
<proteinExistence type="predicted"/>
<accession>A0A346NPW4</accession>
<dbReference type="GO" id="GO:0003677">
    <property type="term" value="F:DNA binding"/>
    <property type="evidence" value="ECO:0007669"/>
    <property type="project" value="InterPro"/>
</dbReference>
<evidence type="ECO:0000313" key="2">
    <source>
        <dbReference type="EMBL" id="AXR07571.1"/>
    </source>
</evidence>
<evidence type="ECO:0000313" key="3">
    <source>
        <dbReference type="Proteomes" id="UP000262073"/>
    </source>
</evidence>
<dbReference type="EMBL" id="CP031769">
    <property type="protein sequence ID" value="AXR07571.1"/>
    <property type="molecule type" value="Genomic_DNA"/>
</dbReference>
<keyword evidence="3" id="KW-1185">Reference proteome</keyword>
<name>A0A346NPW4_9ALTE</name>
<dbReference type="SMART" id="SM01321">
    <property type="entry name" value="Y1_Tnp"/>
    <property type="match status" value="1"/>
</dbReference>
<organism evidence="2 3">
    <name type="scientific">Salinimonas sediminis</name>
    <dbReference type="NCBI Taxonomy" id="2303538"/>
    <lineage>
        <taxon>Bacteria</taxon>
        <taxon>Pseudomonadati</taxon>
        <taxon>Pseudomonadota</taxon>
        <taxon>Gammaproteobacteria</taxon>
        <taxon>Alteromonadales</taxon>
        <taxon>Alteromonadaceae</taxon>
        <taxon>Alteromonas/Salinimonas group</taxon>
        <taxon>Salinimonas</taxon>
    </lineage>
</organism>
<dbReference type="KEGG" id="salm:D0Y50_15120"/>
<sequence length="328" mass="37679">MLFGKNIRSIHFCEQCMPRPRKELICVEQTPYYHCVSRCVRRACLCGKDSFTGKSYEHRRGWVERRLYFLARVFAIDLCAYAVMSNHTHVVLRVATERAQQWSNKHVLRQWHKLHRGTRLTQLYAQGATLSQAERATVNACVSVYRQRLQSISWFMRELNEYIARQANKEDDCTGRFWEGRFKSQALLDEAALLSCMVYVDLNPLRAGMVIAPEDARFTSIAARIRAFKTRRQPPRLMPFIPPTGISNSLHLPLSTTDYITLVDYTGRCIAANKKGVIPASLLPILERIHVDQAHWLSVTQKFEQHFRGAASAPLSTQKALNTYCTVA</sequence>
<dbReference type="AlphaFoldDB" id="A0A346NPW4"/>
<dbReference type="Proteomes" id="UP000262073">
    <property type="component" value="Chromosome"/>
</dbReference>
<dbReference type="Gene3D" id="3.30.70.1290">
    <property type="entry name" value="Transposase IS200-like"/>
    <property type="match status" value="1"/>
</dbReference>
<protein>
    <submittedName>
        <fullName evidence="2">Transposase</fullName>
    </submittedName>
</protein>